<dbReference type="InterPro" id="IPR009050">
    <property type="entry name" value="Globin-like_sf"/>
</dbReference>
<evidence type="ECO:0000256" key="2">
    <source>
        <dbReference type="ARBA" id="ARBA00022617"/>
    </source>
</evidence>
<accession>A0ABT0TKA0</accession>
<reference evidence="5 6" key="1">
    <citation type="submission" date="2022-05" db="EMBL/GenBank/DDBJ databases">
        <title>Flavobacterium sp., isolated from activated sludge.</title>
        <authorList>
            <person name="Ran Q."/>
        </authorList>
    </citation>
    <scope>NUCLEOTIDE SEQUENCE [LARGE SCALE GENOMIC DNA]</scope>
    <source>
        <strain evidence="5 6">HXWNR70</strain>
    </source>
</reference>
<dbReference type="EMBL" id="JAMLJM010000001">
    <property type="protein sequence ID" value="MCL9807921.1"/>
    <property type="molecule type" value="Genomic_DNA"/>
</dbReference>
<keyword evidence="3" id="KW-0479">Metal-binding</keyword>
<organism evidence="5 6">
    <name type="scientific">Flavobacterium luminosum</name>
    <dbReference type="NCBI Taxonomy" id="2949086"/>
    <lineage>
        <taxon>Bacteria</taxon>
        <taxon>Pseudomonadati</taxon>
        <taxon>Bacteroidota</taxon>
        <taxon>Flavobacteriia</taxon>
        <taxon>Flavobacteriales</taxon>
        <taxon>Flavobacteriaceae</taxon>
        <taxon>Flavobacterium</taxon>
    </lineage>
</organism>
<keyword evidence="2" id="KW-0349">Heme</keyword>
<keyword evidence="4" id="KW-0408">Iron</keyword>
<sequence length="128" mass="15129">MKDIQNLDDIKQMVDTFYDKVKVDPLIGPIFNGVIKDRWPEHLQKMYGFWETVLLDVHSYSGSPFPPHAKMPIEQIHFERWILLFINTVDSLFVGEKAEEAKWRAEKMAEMFHHKIEYFKAAGHKPLI</sequence>
<dbReference type="Proteomes" id="UP001317191">
    <property type="component" value="Unassembled WGS sequence"/>
</dbReference>
<dbReference type="CDD" id="cd08916">
    <property type="entry name" value="TrHb3_P"/>
    <property type="match status" value="1"/>
</dbReference>
<evidence type="ECO:0000256" key="1">
    <source>
        <dbReference type="ARBA" id="ARBA00022448"/>
    </source>
</evidence>
<evidence type="ECO:0000313" key="6">
    <source>
        <dbReference type="Proteomes" id="UP001317191"/>
    </source>
</evidence>
<protein>
    <submittedName>
        <fullName evidence="5">Group III truncated hemoglobin</fullName>
    </submittedName>
</protein>
<gene>
    <name evidence="5" type="ORF">NAT50_00945</name>
</gene>
<dbReference type="Gene3D" id="1.10.490.10">
    <property type="entry name" value="Globins"/>
    <property type="match status" value="1"/>
</dbReference>
<evidence type="ECO:0000256" key="3">
    <source>
        <dbReference type="ARBA" id="ARBA00022723"/>
    </source>
</evidence>
<evidence type="ECO:0000313" key="5">
    <source>
        <dbReference type="EMBL" id="MCL9807921.1"/>
    </source>
</evidence>
<comment type="caution">
    <text evidence="5">The sequence shown here is derived from an EMBL/GenBank/DDBJ whole genome shotgun (WGS) entry which is preliminary data.</text>
</comment>
<dbReference type="SUPFAM" id="SSF46458">
    <property type="entry name" value="Globin-like"/>
    <property type="match status" value="1"/>
</dbReference>
<evidence type="ECO:0000256" key="4">
    <source>
        <dbReference type="ARBA" id="ARBA00023004"/>
    </source>
</evidence>
<name>A0ABT0TKA0_9FLAO</name>
<keyword evidence="6" id="KW-1185">Reference proteome</keyword>
<keyword evidence="1" id="KW-0813">Transport</keyword>
<dbReference type="RefSeq" id="WP_250590565.1">
    <property type="nucleotide sequence ID" value="NZ_JAMLJM010000001.1"/>
</dbReference>
<dbReference type="Pfam" id="PF01152">
    <property type="entry name" value="Bac_globin"/>
    <property type="match status" value="1"/>
</dbReference>
<proteinExistence type="predicted"/>
<dbReference type="InterPro" id="IPR001486">
    <property type="entry name" value="Hemoglobin_trunc"/>
</dbReference>
<dbReference type="InterPro" id="IPR012292">
    <property type="entry name" value="Globin/Proto"/>
</dbReference>